<comment type="caution">
    <text evidence="2">The sequence shown here is derived from an EMBL/GenBank/DDBJ whole genome shotgun (WGS) entry which is preliminary data.</text>
</comment>
<dbReference type="EMBL" id="WOWC01000001">
    <property type="protein sequence ID" value="NLV03864.1"/>
    <property type="molecule type" value="Genomic_DNA"/>
</dbReference>
<reference evidence="2" key="1">
    <citation type="submission" date="2019-12" db="EMBL/GenBank/DDBJ databases">
        <title>Haloferax alexandrinus strain pws11.</title>
        <authorList>
            <person name="Verma D.K."/>
            <person name="Gopal K."/>
            <person name="Prasad E.S."/>
        </authorList>
    </citation>
    <scope>NUCLEOTIDE SEQUENCE</scope>
    <source>
        <strain evidence="2">Pws11</strain>
    </source>
</reference>
<name>A0A847TZ67_HALVO</name>
<dbReference type="Proteomes" id="UP000619835">
    <property type="component" value="Unassembled WGS sequence"/>
</dbReference>
<evidence type="ECO:0000313" key="3">
    <source>
        <dbReference type="Proteomes" id="UP000619835"/>
    </source>
</evidence>
<evidence type="ECO:0000313" key="2">
    <source>
        <dbReference type="EMBL" id="NLV03864.1"/>
    </source>
</evidence>
<dbReference type="AlphaFoldDB" id="A0A847TZ67"/>
<feature type="compositionally biased region" description="Basic and acidic residues" evidence="1">
    <location>
        <begin position="329"/>
        <end position="343"/>
    </location>
</feature>
<organism evidence="2 3">
    <name type="scientific">Haloferax volcanii</name>
    <name type="common">Halobacterium volcanii</name>
    <dbReference type="NCBI Taxonomy" id="2246"/>
    <lineage>
        <taxon>Archaea</taxon>
        <taxon>Methanobacteriati</taxon>
        <taxon>Methanobacteriota</taxon>
        <taxon>Stenosarchaea group</taxon>
        <taxon>Halobacteria</taxon>
        <taxon>Halobacteriales</taxon>
        <taxon>Haloferacaceae</taxon>
        <taxon>Haloferax</taxon>
    </lineage>
</organism>
<accession>A0A847TZ67</accession>
<proteinExistence type="predicted"/>
<feature type="region of interest" description="Disordered" evidence="1">
    <location>
        <begin position="329"/>
        <end position="350"/>
    </location>
</feature>
<gene>
    <name evidence="2" type="ORF">GOC85_14950</name>
</gene>
<dbReference type="RefSeq" id="WP_152419064.1">
    <property type="nucleotide sequence ID" value="NZ_JAUDRO010000001.1"/>
</dbReference>
<protein>
    <submittedName>
        <fullName evidence="2">Uncharacterized protein</fullName>
    </submittedName>
</protein>
<sequence>MAGKQQYQGEMVRPVRLDAYSRPAARDYLEIPIKQDILEALEWLSEDEAVFLRLTPEIEEAAGNSFVVLELTLGEESERESYKLKSSDGYSVTLPATWEAHQEEYRGLQNPFYGLENDDQVVVVAFPDEKRIRVYHPEDYRKRTGLDIRAPSLAFLTNGLFNRFADIAGQTPYSGQKWEIVPFDAQHEVFEEEATGRNYRTFLGFRGNLGLFERVEEQDRLPVIRARKIRVRWNPFYEHPKNVMMDGPSMSKPKRKDVESGAFVVYRDYLTRCSRVILPEKGAFIVEAEVKDGSGWIAGGYFGGSIGWDAKYQTEEDDCFRMYVPTPTEFKEGREPENAKDWKTGTTGHQ</sequence>
<evidence type="ECO:0000256" key="1">
    <source>
        <dbReference type="SAM" id="MobiDB-lite"/>
    </source>
</evidence>